<dbReference type="GO" id="GO:0009307">
    <property type="term" value="P:DNA restriction-modification system"/>
    <property type="evidence" value="ECO:0007669"/>
    <property type="project" value="UniProtKB-KW"/>
</dbReference>
<dbReference type="OrthoDB" id="667970at2"/>
<feature type="domain" description="Type I restriction modification DNA specificity" evidence="4">
    <location>
        <begin position="24"/>
        <end position="197"/>
    </location>
</feature>
<dbReference type="InterPro" id="IPR052021">
    <property type="entry name" value="Type-I_RS_S_subunit"/>
</dbReference>
<protein>
    <submittedName>
        <fullName evidence="5">HsdS</fullName>
    </submittedName>
</protein>
<keyword evidence="2" id="KW-0680">Restriction system</keyword>
<evidence type="ECO:0000256" key="1">
    <source>
        <dbReference type="ARBA" id="ARBA00010923"/>
    </source>
</evidence>
<proteinExistence type="inferred from homology"/>
<dbReference type="PANTHER" id="PTHR30408">
    <property type="entry name" value="TYPE-1 RESTRICTION ENZYME ECOKI SPECIFICITY PROTEIN"/>
    <property type="match status" value="1"/>
</dbReference>
<dbReference type="Gene3D" id="3.90.220.20">
    <property type="entry name" value="DNA methylase specificity domains"/>
    <property type="match status" value="2"/>
</dbReference>
<dbReference type="eggNOG" id="COG0732">
    <property type="taxonomic scope" value="Bacteria"/>
</dbReference>
<evidence type="ECO:0000313" key="6">
    <source>
        <dbReference type="Proteomes" id="UP000004095"/>
    </source>
</evidence>
<dbReference type="RefSeq" id="WP_002694124.1">
    <property type="nucleotide sequence ID" value="NZ_AAWS01000004.1"/>
</dbReference>
<organism evidence="5 6">
    <name type="scientific">Microscilla marina ATCC 23134</name>
    <dbReference type="NCBI Taxonomy" id="313606"/>
    <lineage>
        <taxon>Bacteria</taxon>
        <taxon>Pseudomonadati</taxon>
        <taxon>Bacteroidota</taxon>
        <taxon>Cytophagia</taxon>
        <taxon>Cytophagales</taxon>
        <taxon>Microscillaceae</taxon>
        <taxon>Microscilla</taxon>
    </lineage>
</organism>
<dbReference type="GO" id="GO:0003677">
    <property type="term" value="F:DNA binding"/>
    <property type="evidence" value="ECO:0007669"/>
    <property type="project" value="UniProtKB-KW"/>
</dbReference>
<comment type="caution">
    <text evidence="5">The sequence shown here is derived from an EMBL/GenBank/DDBJ whole genome shotgun (WGS) entry which is preliminary data.</text>
</comment>
<accession>A1ZEM8</accession>
<sequence>MKIKKTNQPLVPTLRFPEFEEDGEWEEKRLGDITILVSKRNKDNKKLPVYSINNKEGFLPQEEQFEGVISSKRGYDISLYKIIERNTFAYNPARIDVGSIGFSGDLYNIIISSLYVCFQTEDNIDNHFLWQFFNTYYFNTTVRNNVEGGIRNYLFYENFSRIPVAIPKKLEQQKIADCLRSLDQLIVVHETRLESLNNHKKGLMQQLFPQEGEKVPRLRFPEFKGNGEWEEKELGSIAKVTTGNKDTKNKVDNGQYPFFVRSQNVERIDSYSFDGEAILTSGDGVGVGKNFHYIIGKFDFHQRVYAIYDFTEVVLGKYIFMYFSQYFYDRVMKMSAKNSVDSVRKAMITEMPIKFPSPKEQQKIADCLSSLDTLIAAEAQKIGALGKHKKGLMQQLFPEINR</sequence>
<keyword evidence="6" id="KW-1185">Reference proteome</keyword>
<dbReference type="InterPro" id="IPR000055">
    <property type="entry name" value="Restrct_endonuc_typeI_TRD"/>
</dbReference>
<gene>
    <name evidence="5" type="ORF">M23134_07387</name>
</gene>
<evidence type="ECO:0000259" key="4">
    <source>
        <dbReference type="Pfam" id="PF01420"/>
    </source>
</evidence>
<dbReference type="PANTHER" id="PTHR30408:SF12">
    <property type="entry name" value="TYPE I RESTRICTION ENZYME MJAVIII SPECIFICITY SUBUNIT"/>
    <property type="match status" value="1"/>
</dbReference>
<evidence type="ECO:0000313" key="5">
    <source>
        <dbReference type="EMBL" id="EAY30980.1"/>
    </source>
</evidence>
<dbReference type="Pfam" id="PF01420">
    <property type="entry name" value="Methylase_S"/>
    <property type="match status" value="2"/>
</dbReference>
<dbReference type="InterPro" id="IPR044946">
    <property type="entry name" value="Restrct_endonuc_typeI_TRD_sf"/>
</dbReference>
<dbReference type="Proteomes" id="UP000004095">
    <property type="component" value="Unassembled WGS sequence"/>
</dbReference>
<dbReference type="Gene3D" id="1.10.287.1120">
    <property type="entry name" value="Bipartite methylase S protein"/>
    <property type="match status" value="1"/>
</dbReference>
<dbReference type="EMBL" id="AAWS01000004">
    <property type="protein sequence ID" value="EAY30980.1"/>
    <property type="molecule type" value="Genomic_DNA"/>
</dbReference>
<dbReference type="AlphaFoldDB" id="A1ZEM8"/>
<evidence type="ECO:0000256" key="3">
    <source>
        <dbReference type="ARBA" id="ARBA00023125"/>
    </source>
</evidence>
<reference evidence="5 6" key="1">
    <citation type="submission" date="2007-01" db="EMBL/GenBank/DDBJ databases">
        <authorList>
            <person name="Haygood M."/>
            <person name="Podell S."/>
            <person name="Anderson C."/>
            <person name="Hopkinson B."/>
            <person name="Roe K."/>
            <person name="Barbeau K."/>
            <person name="Gaasterland T."/>
            <person name="Ferriera S."/>
            <person name="Johnson J."/>
            <person name="Kravitz S."/>
            <person name="Beeson K."/>
            <person name="Sutton G."/>
            <person name="Rogers Y.-H."/>
            <person name="Friedman R."/>
            <person name="Frazier M."/>
            <person name="Venter J.C."/>
        </authorList>
    </citation>
    <scope>NUCLEOTIDE SEQUENCE [LARGE SCALE GENOMIC DNA]</scope>
    <source>
        <strain evidence="5 6">ATCC 23134</strain>
    </source>
</reference>
<name>A1ZEM8_MICM2</name>
<comment type="similarity">
    <text evidence="1">Belongs to the type-I restriction system S methylase family.</text>
</comment>
<dbReference type="SUPFAM" id="SSF116734">
    <property type="entry name" value="DNA methylase specificity domain"/>
    <property type="match status" value="2"/>
</dbReference>
<feature type="domain" description="Type I restriction modification DNA specificity" evidence="4">
    <location>
        <begin position="227"/>
        <end position="382"/>
    </location>
</feature>
<keyword evidence="3" id="KW-0238">DNA-binding</keyword>
<evidence type="ECO:0000256" key="2">
    <source>
        <dbReference type="ARBA" id="ARBA00022747"/>
    </source>
</evidence>
<dbReference type="REBASE" id="23842">
    <property type="entry name" value="S.MmaPORF7389P"/>
</dbReference>